<feature type="domain" description="Alpha-L-glutamate ligase-related protein ATP-grasp" evidence="1">
    <location>
        <begin position="190"/>
        <end position="336"/>
    </location>
</feature>
<sequence length="359" mass="40335">MNLSADSLKDVGIEVATNVANEVRHIRSNQRARLALKGVENQRGRTDSALIGRCNEYAQEVLGSRKFAPWLHVYAAVSGEFREGWIPDNYYGVIVYPRKNPVAVKLSVLKTFTNRILNTDALPDLAYAIDGVYFSRDFRPIRESELVDILFDRHDHTYFKSDYSNQGRGTVIMTREDFLAEGRSMLPDGVFQTPIRQHDFFEAMCTDATATVRITTARELDGSIGVKAAYLRVGRRNDDIVRSANAVKISLDIDSGALDAFGYLPDWHRIEAHPDTGFRFAGSAVPHFNEAAALCKSLHESCPHMPCVGWDVCGEQDGKVKLMEWNAFHNGIKFSEATAGPCFRGLGWEDLWRRKTLIV</sequence>
<evidence type="ECO:0000313" key="3">
    <source>
        <dbReference type="Proteomes" id="UP001355056"/>
    </source>
</evidence>
<dbReference type="EMBL" id="JAXGFP010000002">
    <property type="protein sequence ID" value="MEG3183360.1"/>
    <property type="molecule type" value="Genomic_DNA"/>
</dbReference>
<dbReference type="InterPro" id="IPR039523">
    <property type="entry name" value="RimK-rel_E_lig_ATP-grasp"/>
</dbReference>
<accession>A0ABU7YWR0</accession>
<gene>
    <name evidence="2" type="ORF">SNE34_04995</name>
</gene>
<evidence type="ECO:0000259" key="1">
    <source>
        <dbReference type="Pfam" id="PF14397"/>
    </source>
</evidence>
<name>A0ABU7YWR0_9GAMM</name>
<dbReference type="Pfam" id="PF14397">
    <property type="entry name" value="ATPgrasp_ST"/>
    <property type="match status" value="1"/>
</dbReference>
<comment type="caution">
    <text evidence="2">The sequence shown here is derived from an EMBL/GenBank/DDBJ whole genome shotgun (WGS) entry which is preliminary data.</text>
</comment>
<dbReference type="Proteomes" id="UP001355056">
    <property type="component" value="Unassembled WGS sequence"/>
</dbReference>
<dbReference type="RefSeq" id="WP_332615255.1">
    <property type="nucleotide sequence ID" value="NZ_JAXGFP010000002.1"/>
</dbReference>
<proteinExistence type="predicted"/>
<protein>
    <submittedName>
        <fullName evidence="2">Sugar-transfer associated ATP-grasp domain-containing protein</fullName>
    </submittedName>
</protein>
<reference evidence="2 3" key="1">
    <citation type="journal article" date="2016" name="Int. J. Syst. Evol. Microbiol.">
        <title>Lysobacter erysipheiresistens sp. nov., an antagonist of powdery mildew, isolated from tobacco-cultivated soil.</title>
        <authorList>
            <person name="Xie B."/>
            <person name="Li T."/>
            <person name="Lin X."/>
            <person name="Wang C.J."/>
            <person name="Chen Y.J."/>
            <person name="Liu W.J."/>
            <person name="Zhao Z.W."/>
        </authorList>
    </citation>
    <scope>NUCLEOTIDE SEQUENCE [LARGE SCALE GENOMIC DNA]</scope>
    <source>
        <strain evidence="2 3">RS-LYSO-3</strain>
    </source>
</reference>
<evidence type="ECO:0000313" key="2">
    <source>
        <dbReference type="EMBL" id="MEG3183360.1"/>
    </source>
</evidence>
<keyword evidence="3" id="KW-1185">Reference proteome</keyword>
<organism evidence="2 3">
    <name type="scientific">Novilysobacter erysipheiresistens</name>
    <dbReference type="NCBI Taxonomy" id="1749332"/>
    <lineage>
        <taxon>Bacteria</taxon>
        <taxon>Pseudomonadati</taxon>
        <taxon>Pseudomonadota</taxon>
        <taxon>Gammaproteobacteria</taxon>
        <taxon>Lysobacterales</taxon>
        <taxon>Lysobacteraceae</taxon>
        <taxon>Novilysobacter</taxon>
    </lineage>
</organism>